<dbReference type="CDD" id="cd06170">
    <property type="entry name" value="LuxR_C_like"/>
    <property type="match status" value="1"/>
</dbReference>
<evidence type="ECO:0000313" key="6">
    <source>
        <dbReference type="Proteomes" id="UP000644610"/>
    </source>
</evidence>
<dbReference type="InterPro" id="IPR016032">
    <property type="entry name" value="Sig_transdc_resp-reg_C-effctor"/>
</dbReference>
<evidence type="ECO:0000313" key="5">
    <source>
        <dbReference type="EMBL" id="GII49143.1"/>
    </source>
</evidence>
<dbReference type="SUPFAM" id="SSF46894">
    <property type="entry name" value="C-terminal effector domain of the bipartite response regulators"/>
    <property type="match status" value="1"/>
</dbReference>
<dbReference type="AlphaFoldDB" id="A0A8J3XU64"/>
<keyword evidence="3" id="KW-0804">Transcription</keyword>
<proteinExistence type="predicted"/>
<organism evidence="5 6">
    <name type="scientific">Planotetraspora silvatica</name>
    <dbReference type="NCBI Taxonomy" id="234614"/>
    <lineage>
        <taxon>Bacteria</taxon>
        <taxon>Bacillati</taxon>
        <taxon>Actinomycetota</taxon>
        <taxon>Actinomycetes</taxon>
        <taxon>Streptosporangiales</taxon>
        <taxon>Streptosporangiaceae</taxon>
        <taxon>Planotetraspora</taxon>
    </lineage>
</organism>
<keyword evidence="6" id="KW-1185">Reference proteome</keyword>
<dbReference type="PANTHER" id="PTHR44688:SF16">
    <property type="entry name" value="DNA-BINDING TRANSCRIPTIONAL ACTIVATOR DEVR_DOSR"/>
    <property type="match status" value="1"/>
</dbReference>
<dbReference type="Gene3D" id="1.10.10.10">
    <property type="entry name" value="Winged helix-like DNA-binding domain superfamily/Winged helix DNA-binding domain"/>
    <property type="match status" value="1"/>
</dbReference>
<dbReference type="InterPro" id="IPR036388">
    <property type="entry name" value="WH-like_DNA-bd_sf"/>
</dbReference>
<evidence type="ECO:0000256" key="3">
    <source>
        <dbReference type="ARBA" id="ARBA00023163"/>
    </source>
</evidence>
<dbReference type="PRINTS" id="PR00038">
    <property type="entry name" value="HTHLUXR"/>
</dbReference>
<comment type="caution">
    <text evidence="5">The sequence shown here is derived from an EMBL/GenBank/DDBJ whole genome shotgun (WGS) entry which is preliminary data.</text>
</comment>
<dbReference type="EMBL" id="BOOQ01000039">
    <property type="protein sequence ID" value="GII49143.1"/>
    <property type="molecule type" value="Genomic_DNA"/>
</dbReference>
<dbReference type="GO" id="GO:0006355">
    <property type="term" value="P:regulation of DNA-templated transcription"/>
    <property type="evidence" value="ECO:0007669"/>
    <property type="project" value="InterPro"/>
</dbReference>
<dbReference type="Proteomes" id="UP000644610">
    <property type="component" value="Unassembled WGS sequence"/>
</dbReference>
<dbReference type="SMART" id="SM00421">
    <property type="entry name" value="HTH_LUXR"/>
    <property type="match status" value="1"/>
</dbReference>
<dbReference type="GO" id="GO:0003677">
    <property type="term" value="F:DNA binding"/>
    <property type="evidence" value="ECO:0007669"/>
    <property type="project" value="UniProtKB-KW"/>
</dbReference>
<keyword evidence="1" id="KW-0805">Transcription regulation</keyword>
<name>A0A8J3XU64_9ACTN</name>
<dbReference type="PANTHER" id="PTHR44688">
    <property type="entry name" value="DNA-BINDING TRANSCRIPTIONAL ACTIVATOR DEVR_DOSR"/>
    <property type="match status" value="1"/>
</dbReference>
<reference evidence="5" key="1">
    <citation type="submission" date="2021-01" db="EMBL/GenBank/DDBJ databases">
        <title>Whole genome shotgun sequence of Planotetraspora silvatica NBRC 100141.</title>
        <authorList>
            <person name="Komaki H."/>
            <person name="Tamura T."/>
        </authorList>
    </citation>
    <scope>NUCLEOTIDE SEQUENCE</scope>
    <source>
        <strain evidence="5">NBRC 100141</strain>
    </source>
</reference>
<keyword evidence="2" id="KW-0238">DNA-binding</keyword>
<evidence type="ECO:0000259" key="4">
    <source>
        <dbReference type="PROSITE" id="PS50043"/>
    </source>
</evidence>
<dbReference type="PROSITE" id="PS50043">
    <property type="entry name" value="HTH_LUXR_2"/>
    <property type="match status" value="1"/>
</dbReference>
<protein>
    <recommendedName>
        <fullName evidence="4">HTH luxR-type domain-containing protein</fullName>
    </recommendedName>
</protein>
<gene>
    <name evidence="5" type="ORF">Psi02_55670</name>
</gene>
<dbReference type="InterPro" id="IPR000792">
    <property type="entry name" value="Tscrpt_reg_LuxR_C"/>
</dbReference>
<sequence length="104" mass="11039">MPGWGMTTKLTFPLALSEAAATRIPRPILASLPDEAPGTDPLAGLGARELEVLERLALGHRNRTIAQELHISESTVKFHVANILTKLSVGSRGEAAAFFHSAAV</sequence>
<dbReference type="Pfam" id="PF00196">
    <property type="entry name" value="GerE"/>
    <property type="match status" value="1"/>
</dbReference>
<dbReference type="PROSITE" id="PS00622">
    <property type="entry name" value="HTH_LUXR_1"/>
    <property type="match status" value="1"/>
</dbReference>
<evidence type="ECO:0000256" key="1">
    <source>
        <dbReference type="ARBA" id="ARBA00023015"/>
    </source>
</evidence>
<accession>A0A8J3XU64</accession>
<evidence type="ECO:0000256" key="2">
    <source>
        <dbReference type="ARBA" id="ARBA00023125"/>
    </source>
</evidence>
<feature type="domain" description="HTH luxR-type" evidence="4">
    <location>
        <begin position="38"/>
        <end position="103"/>
    </location>
</feature>